<comment type="similarity">
    <text evidence="5">Belongs to the class-II pyridoxal-phosphate-dependent aminotransferase family. MalY/PatB cystathionine beta-lyase subfamily.</text>
</comment>
<dbReference type="PANTHER" id="PTHR43525">
    <property type="entry name" value="PROTEIN MALY"/>
    <property type="match status" value="1"/>
</dbReference>
<name>A0A1T4N8X4_9LACT</name>
<dbReference type="Gene3D" id="3.40.640.10">
    <property type="entry name" value="Type I PLP-dependent aspartate aminotransferase-like (Major domain)"/>
    <property type="match status" value="1"/>
</dbReference>
<dbReference type="OrthoDB" id="9802872at2"/>
<dbReference type="InterPro" id="IPR027619">
    <property type="entry name" value="C-S_lyase_PatB-like"/>
</dbReference>
<accession>A0A1T4N8X4</accession>
<dbReference type="Pfam" id="PF00155">
    <property type="entry name" value="Aminotran_1_2"/>
    <property type="match status" value="1"/>
</dbReference>
<dbReference type="GO" id="GO:0030170">
    <property type="term" value="F:pyridoxal phosphate binding"/>
    <property type="evidence" value="ECO:0007669"/>
    <property type="project" value="InterPro"/>
</dbReference>
<comment type="cofactor">
    <cofactor evidence="1">
        <name>pyridoxal 5'-phosphate</name>
        <dbReference type="ChEBI" id="CHEBI:597326"/>
    </cofactor>
</comment>
<dbReference type="CDD" id="cd00609">
    <property type="entry name" value="AAT_like"/>
    <property type="match status" value="1"/>
</dbReference>
<keyword evidence="3" id="KW-0663">Pyridoxal phosphate</keyword>
<gene>
    <name evidence="7" type="ORF">SAMN02746011_01671</name>
</gene>
<dbReference type="EMBL" id="FUWO01000017">
    <property type="protein sequence ID" value="SJZ75679.1"/>
    <property type="molecule type" value="Genomic_DNA"/>
</dbReference>
<keyword evidence="8" id="KW-1185">Reference proteome</keyword>
<dbReference type="EC" id="4.4.1.13" evidence="2"/>
<dbReference type="InterPro" id="IPR051798">
    <property type="entry name" value="Class-II_PLP-Dep_Aminotrans"/>
</dbReference>
<protein>
    <recommendedName>
        <fullName evidence="2">cysteine-S-conjugate beta-lyase</fullName>
        <ecNumber evidence="2">4.4.1.13</ecNumber>
    </recommendedName>
</protein>
<evidence type="ECO:0000313" key="7">
    <source>
        <dbReference type="EMBL" id="SJZ75679.1"/>
    </source>
</evidence>
<sequence>MQEFIKKYAIDRKGTHSVKWDGLQPIFGAENLLPLWVADMDFKVADGINQAITKRIEHGVYGYSFLDDDYYEPFFKWMQEHFNVRLNKDWIRFTPGVVKALYHFVNAFTKPEEAVIIMQPVYYPFSHAIEHTGRKLVSADLIETTDHHFEIDFEAFEAKIIEHQVKLFILCSPHNPVGRVWKEKELRRLLDICQKHQVVIIADEIHQDFVYQPHQQIALLSLNHPYIQEGVIAVTSASKTFNIAGLTHSMVMIPNETLRSHYDQYVNRVGDIGVNLIGSIATAAAYETGEAWLESLLQVIQYNDQLVRQKLTDHAPEIIIYPLEGTYLQFINLNPILKGRDCKAFIQDQCGLAVDFGEWFGKGYNGYIRLNLATSPAIIEEAVQKILDHL</sequence>
<dbReference type="Gene3D" id="3.90.1150.10">
    <property type="entry name" value="Aspartate Aminotransferase, domain 1"/>
    <property type="match status" value="1"/>
</dbReference>
<dbReference type="STRING" id="1121925.SAMN02746011_01671"/>
<evidence type="ECO:0000256" key="3">
    <source>
        <dbReference type="ARBA" id="ARBA00022898"/>
    </source>
</evidence>
<organism evidence="7 8">
    <name type="scientific">Globicatella sulfidifaciens DSM 15739</name>
    <dbReference type="NCBI Taxonomy" id="1121925"/>
    <lineage>
        <taxon>Bacteria</taxon>
        <taxon>Bacillati</taxon>
        <taxon>Bacillota</taxon>
        <taxon>Bacilli</taxon>
        <taxon>Lactobacillales</taxon>
        <taxon>Aerococcaceae</taxon>
        <taxon>Globicatella</taxon>
    </lineage>
</organism>
<feature type="domain" description="Aminotransferase class I/classII large" evidence="6">
    <location>
        <begin position="61"/>
        <end position="386"/>
    </location>
</feature>
<evidence type="ECO:0000256" key="4">
    <source>
        <dbReference type="ARBA" id="ARBA00023239"/>
    </source>
</evidence>
<dbReference type="InterPro" id="IPR004839">
    <property type="entry name" value="Aminotransferase_I/II_large"/>
</dbReference>
<dbReference type="InterPro" id="IPR015422">
    <property type="entry name" value="PyrdxlP-dep_Trfase_small"/>
</dbReference>
<keyword evidence="4 7" id="KW-0456">Lyase</keyword>
<dbReference type="SUPFAM" id="SSF53383">
    <property type="entry name" value="PLP-dependent transferases"/>
    <property type="match status" value="1"/>
</dbReference>
<evidence type="ECO:0000313" key="8">
    <source>
        <dbReference type="Proteomes" id="UP000189941"/>
    </source>
</evidence>
<dbReference type="Proteomes" id="UP000189941">
    <property type="component" value="Unassembled WGS sequence"/>
</dbReference>
<proteinExistence type="inferred from homology"/>
<dbReference type="GO" id="GO:0047804">
    <property type="term" value="F:cysteine-S-conjugate beta-lyase activity"/>
    <property type="evidence" value="ECO:0007669"/>
    <property type="project" value="UniProtKB-EC"/>
</dbReference>
<dbReference type="RefSeq" id="WP_078756373.1">
    <property type="nucleotide sequence ID" value="NZ_FUWO01000017.1"/>
</dbReference>
<dbReference type="InterPro" id="IPR015421">
    <property type="entry name" value="PyrdxlP-dep_Trfase_major"/>
</dbReference>
<evidence type="ECO:0000256" key="2">
    <source>
        <dbReference type="ARBA" id="ARBA00012224"/>
    </source>
</evidence>
<dbReference type="InterPro" id="IPR015424">
    <property type="entry name" value="PyrdxlP-dep_Trfase"/>
</dbReference>
<dbReference type="NCBIfam" id="TIGR04350">
    <property type="entry name" value="C_S_lyase_PatB"/>
    <property type="match status" value="1"/>
</dbReference>
<evidence type="ECO:0000256" key="1">
    <source>
        <dbReference type="ARBA" id="ARBA00001933"/>
    </source>
</evidence>
<dbReference type="AlphaFoldDB" id="A0A1T4N8X4"/>
<reference evidence="8" key="1">
    <citation type="submission" date="2017-02" db="EMBL/GenBank/DDBJ databases">
        <authorList>
            <person name="Varghese N."/>
            <person name="Submissions S."/>
        </authorList>
    </citation>
    <scope>NUCLEOTIDE SEQUENCE [LARGE SCALE GENOMIC DNA]</scope>
    <source>
        <strain evidence="8">DSM 15739</strain>
    </source>
</reference>
<evidence type="ECO:0000256" key="5">
    <source>
        <dbReference type="ARBA" id="ARBA00037974"/>
    </source>
</evidence>
<dbReference type="PANTHER" id="PTHR43525:SF1">
    <property type="entry name" value="PROTEIN MALY"/>
    <property type="match status" value="1"/>
</dbReference>
<evidence type="ECO:0000259" key="6">
    <source>
        <dbReference type="Pfam" id="PF00155"/>
    </source>
</evidence>